<evidence type="ECO:0000313" key="2">
    <source>
        <dbReference type="Proteomes" id="UP000013117"/>
    </source>
</evidence>
<name>N8YFD2_9GAMM</name>
<dbReference type="EMBL" id="APPN01000019">
    <property type="protein sequence ID" value="ENV35512.1"/>
    <property type="molecule type" value="Genomic_DNA"/>
</dbReference>
<gene>
    <name evidence="1" type="ORF">F960_00252</name>
</gene>
<dbReference type="OrthoDB" id="7064608at2"/>
<organism evidence="1 2">
    <name type="scientific">Acinetobacter gerneri DSM 14967 = CIP 107464 = MTCC 9824</name>
    <dbReference type="NCBI Taxonomy" id="1120926"/>
    <lineage>
        <taxon>Bacteria</taxon>
        <taxon>Pseudomonadati</taxon>
        <taxon>Pseudomonadota</taxon>
        <taxon>Gammaproteobacteria</taxon>
        <taxon>Moraxellales</taxon>
        <taxon>Moraxellaceae</taxon>
        <taxon>Acinetobacter</taxon>
    </lineage>
</organism>
<reference evidence="1 2" key="1">
    <citation type="submission" date="2013-02" db="EMBL/GenBank/DDBJ databases">
        <title>The Genome Sequence of Acinetobacter gerneri CIP 107464.</title>
        <authorList>
            <consortium name="The Broad Institute Genome Sequencing Platform"/>
            <consortium name="The Broad Institute Genome Sequencing Center for Infectious Disease"/>
            <person name="Cerqueira G."/>
            <person name="Feldgarden M."/>
            <person name="Courvalin P."/>
            <person name="Perichon B."/>
            <person name="Grillot-Courvalin C."/>
            <person name="Clermont D."/>
            <person name="Rocha E."/>
            <person name="Yoon E.-J."/>
            <person name="Nemec A."/>
            <person name="Walker B."/>
            <person name="Young S.K."/>
            <person name="Zeng Q."/>
            <person name="Gargeya S."/>
            <person name="Fitzgerald M."/>
            <person name="Haas B."/>
            <person name="Abouelleil A."/>
            <person name="Alvarado L."/>
            <person name="Arachchi H.M."/>
            <person name="Berlin A.M."/>
            <person name="Chapman S.B."/>
            <person name="Dewar J."/>
            <person name="Goldberg J."/>
            <person name="Griggs A."/>
            <person name="Gujja S."/>
            <person name="Hansen M."/>
            <person name="Howarth C."/>
            <person name="Imamovic A."/>
            <person name="Larimer J."/>
            <person name="McCowan C."/>
            <person name="Murphy C."/>
            <person name="Neiman D."/>
            <person name="Pearson M."/>
            <person name="Priest M."/>
            <person name="Roberts A."/>
            <person name="Saif S."/>
            <person name="Shea T."/>
            <person name="Sisk P."/>
            <person name="Sykes S."/>
            <person name="Wortman J."/>
            <person name="Nusbaum C."/>
            <person name="Birren B."/>
        </authorList>
    </citation>
    <scope>NUCLEOTIDE SEQUENCE [LARGE SCALE GENOMIC DNA]</scope>
    <source>
        <strain evidence="1 2">CIP 107464</strain>
    </source>
</reference>
<evidence type="ECO:0000313" key="1">
    <source>
        <dbReference type="EMBL" id="ENV35512.1"/>
    </source>
</evidence>
<dbReference type="HOGENOM" id="CLU_2662707_0_0_6"/>
<dbReference type="Proteomes" id="UP000013117">
    <property type="component" value="Unassembled WGS sequence"/>
</dbReference>
<keyword evidence="2" id="KW-1185">Reference proteome</keyword>
<accession>N8YFD2</accession>
<protein>
    <submittedName>
        <fullName evidence="1">Uncharacterized protein</fullName>
    </submittedName>
</protein>
<comment type="caution">
    <text evidence="1">The sequence shown here is derived from an EMBL/GenBank/DDBJ whole genome shotgun (WGS) entry which is preliminary data.</text>
</comment>
<dbReference type="RefSeq" id="WP_004871856.1">
    <property type="nucleotide sequence ID" value="NZ_ASYY01000055.1"/>
</dbReference>
<proteinExistence type="predicted"/>
<dbReference type="GeneID" id="84211778"/>
<dbReference type="PATRIC" id="fig|1120926.3.peg.238"/>
<dbReference type="AlphaFoldDB" id="N8YFD2"/>
<sequence length="75" mass="8810">MTDFEQKEAELLAEWNKDNFGLKGQLHKLRLEYVEAQGILNSLQKDHPYYDRHVSHVDGLITRIKELENKLGESE</sequence>